<evidence type="ECO:0000313" key="4">
    <source>
        <dbReference type="EMBL" id="CAD9678719.1"/>
    </source>
</evidence>
<dbReference type="Pfam" id="PF03033">
    <property type="entry name" value="Glyco_transf_28"/>
    <property type="match status" value="1"/>
</dbReference>
<dbReference type="GO" id="GO:0035251">
    <property type="term" value="F:UDP-glucosyltransferase activity"/>
    <property type="evidence" value="ECO:0007669"/>
    <property type="project" value="UniProtKB-ARBA"/>
</dbReference>
<evidence type="ECO:0000259" key="2">
    <source>
        <dbReference type="Pfam" id="PF03033"/>
    </source>
</evidence>
<feature type="chain" id="PRO_5035593467" description="Glycosyltransferase family 28 N-terminal domain-containing protein" evidence="1">
    <location>
        <begin position="23"/>
        <end position="523"/>
    </location>
</feature>
<evidence type="ECO:0008006" key="6">
    <source>
        <dbReference type="Google" id="ProtNLM"/>
    </source>
</evidence>
<dbReference type="PANTHER" id="PTHR48050">
    <property type="entry name" value="STEROL 3-BETA-GLUCOSYLTRANSFERASE"/>
    <property type="match status" value="1"/>
</dbReference>
<evidence type="ECO:0000256" key="1">
    <source>
        <dbReference type="SAM" id="SignalP"/>
    </source>
</evidence>
<reference evidence="5" key="1">
    <citation type="submission" date="2021-01" db="EMBL/GenBank/DDBJ databases">
        <authorList>
            <person name="Corre E."/>
            <person name="Pelletier E."/>
            <person name="Niang G."/>
            <person name="Scheremetjew M."/>
            <person name="Finn R."/>
            <person name="Kale V."/>
            <person name="Holt S."/>
            <person name="Cochrane G."/>
            <person name="Meng A."/>
            <person name="Brown T."/>
            <person name="Cohen L."/>
        </authorList>
    </citation>
    <scope>NUCLEOTIDE SEQUENCE</scope>
    <source>
        <strain evidence="5">NY070348D</strain>
    </source>
</reference>
<sequence length="523" mass="58321">MFLLACALLAAVFLLILRYMRGGTGPCMICVTRDRGCVDLGSKSRALGTSEKHQLALQRWVHPEDARWKQREEGKQFKVIMLTYGTRGDVQPLIALALALEELGLSTALCAPACYQSYVEQFGIKYLYGGVDSFDQPQAAFESSNTKIAQVLDLFAEDMPSVANAMLKACEGYDFIVSAPLIRDIGKQIAEKYRIPAFGAYFAPSDTPTGAFPPYEYLSVQGSWFDHILPFLVPWRNKFLFHWRSVQIVRAAFSCGLVKFSETFRHDILKLPKIDLSTFLNDATQQPQLQGYSKWVQPRPTDWGSNIMVTGYWRLGSRFMDSVLGLQRGNSGRDMSKQLDAFIRKAKKAKKHIVFITFGSMQNVDDLISMVTKASLELGFYVIIGDTRHVQSKSLISSSKVFVCKQVINHAIIFPLCACIVHHGGAGTTCSAFYAGLPSIVIPILVWADQVYWGTRVTSVGCGSMISRSECTHDLLKSTLLRTTTVTMLANAKLMRKKLRDEPCGALVSAKIIRQYLDSLVIH</sequence>
<evidence type="ECO:0000313" key="5">
    <source>
        <dbReference type="EMBL" id="CAD9678722.1"/>
    </source>
</evidence>
<feature type="domain" description="Glycosyltransferase family 28 N-terminal" evidence="2">
    <location>
        <begin position="79"/>
        <end position="198"/>
    </location>
</feature>
<proteinExistence type="predicted"/>
<dbReference type="EMBL" id="HBHK01010034">
    <property type="protein sequence ID" value="CAD9678719.1"/>
    <property type="molecule type" value="Transcribed_RNA"/>
</dbReference>
<dbReference type="Gene3D" id="3.40.50.2000">
    <property type="entry name" value="Glycogen Phosphorylase B"/>
    <property type="match status" value="2"/>
</dbReference>
<evidence type="ECO:0000259" key="3">
    <source>
        <dbReference type="Pfam" id="PF06722"/>
    </source>
</evidence>
<accession>A0A7S2RSV1</accession>
<dbReference type="EMBL" id="HBHK01010035">
    <property type="protein sequence ID" value="CAD9678722.1"/>
    <property type="molecule type" value="Transcribed_RNA"/>
</dbReference>
<dbReference type="AlphaFoldDB" id="A0A7S2RSV1"/>
<protein>
    <recommendedName>
        <fullName evidence="6">Glycosyltransferase family 28 N-terminal domain-containing protein</fullName>
    </recommendedName>
</protein>
<dbReference type="InterPro" id="IPR004276">
    <property type="entry name" value="GlycoTrans_28_N"/>
</dbReference>
<gene>
    <name evidence="4" type="ORF">QSP1433_LOCUS6283</name>
    <name evidence="5" type="ORF">QSP1433_LOCUS6284</name>
</gene>
<feature type="signal peptide" evidence="1">
    <location>
        <begin position="1"/>
        <end position="22"/>
    </location>
</feature>
<name>A0A7S2RSV1_9STRA</name>
<dbReference type="InterPro" id="IPR010610">
    <property type="entry name" value="EryCIII-like_C"/>
</dbReference>
<dbReference type="PANTHER" id="PTHR48050:SF13">
    <property type="entry name" value="STEROL 3-BETA-GLUCOSYLTRANSFERASE UGT80A2"/>
    <property type="match status" value="1"/>
</dbReference>
<feature type="domain" description="Erythromycin biosynthesis protein CIII-like C-terminal" evidence="3">
    <location>
        <begin position="411"/>
        <end position="512"/>
    </location>
</feature>
<dbReference type="SUPFAM" id="SSF53756">
    <property type="entry name" value="UDP-Glycosyltransferase/glycogen phosphorylase"/>
    <property type="match status" value="1"/>
</dbReference>
<dbReference type="GO" id="GO:0005975">
    <property type="term" value="P:carbohydrate metabolic process"/>
    <property type="evidence" value="ECO:0007669"/>
    <property type="project" value="InterPro"/>
</dbReference>
<dbReference type="InterPro" id="IPR050426">
    <property type="entry name" value="Glycosyltransferase_28"/>
</dbReference>
<keyword evidence="1" id="KW-0732">Signal</keyword>
<dbReference type="Pfam" id="PF06722">
    <property type="entry name" value="EryCIII-like_C"/>
    <property type="match status" value="1"/>
</dbReference>
<organism evidence="5">
    <name type="scientific">Mucochytrium quahogii</name>
    <dbReference type="NCBI Taxonomy" id="96639"/>
    <lineage>
        <taxon>Eukaryota</taxon>
        <taxon>Sar</taxon>
        <taxon>Stramenopiles</taxon>
        <taxon>Bigyra</taxon>
        <taxon>Labyrinthulomycetes</taxon>
        <taxon>Thraustochytrida</taxon>
        <taxon>Thraustochytriidae</taxon>
        <taxon>Mucochytrium</taxon>
    </lineage>
</organism>